<dbReference type="Proteomes" id="UP000230233">
    <property type="component" value="Chromosome II"/>
</dbReference>
<comment type="subcellular location">
    <subcellularLocation>
        <location evidence="1">Nucleus</location>
    </subcellularLocation>
</comment>
<dbReference type="InterPro" id="IPR003891">
    <property type="entry name" value="Initiation_fac_eIF4g_MI"/>
</dbReference>
<dbReference type="PROSITE" id="PS51366">
    <property type="entry name" value="MI"/>
    <property type="match status" value="1"/>
</dbReference>
<evidence type="ECO:0000256" key="3">
    <source>
        <dbReference type="ARBA" id="ARBA00023187"/>
    </source>
</evidence>
<evidence type="ECO:0000313" key="7">
    <source>
        <dbReference type="EMBL" id="PIC45933.1"/>
    </source>
</evidence>
<evidence type="ECO:0000259" key="6">
    <source>
        <dbReference type="PROSITE" id="PS51366"/>
    </source>
</evidence>
<accession>A0A2G5V2D2</accession>
<evidence type="ECO:0000256" key="2">
    <source>
        <dbReference type="ARBA" id="ARBA00022664"/>
    </source>
</evidence>
<feature type="compositionally biased region" description="Basic and acidic residues" evidence="5">
    <location>
        <begin position="378"/>
        <end position="489"/>
    </location>
</feature>
<dbReference type="Pfam" id="PF02847">
    <property type="entry name" value="MA3"/>
    <property type="match status" value="1"/>
</dbReference>
<dbReference type="InterPro" id="IPR050781">
    <property type="entry name" value="CWC22_splicing_factor"/>
</dbReference>
<dbReference type="PANTHER" id="PTHR18034">
    <property type="entry name" value="CELL CYCLE CONTROL PROTEIN CWF22-RELATED"/>
    <property type="match status" value="1"/>
</dbReference>
<dbReference type="OrthoDB" id="1924287at2759"/>
<dbReference type="STRING" id="1611254.A0A2G5V2D2"/>
<feature type="region of interest" description="Disordered" evidence="5">
    <location>
        <begin position="320"/>
        <end position="533"/>
    </location>
</feature>
<dbReference type="SMART" id="SM00544">
    <property type="entry name" value="MA3"/>
    <property type="match status" value="1"/>
</dbReference>
<keyword evidence="8" id="KW-1185">Reference proteome</keyword>
<keyword evidence="3" id="KW-0508">mRNA splicing</keyword>
<feature type="compositionally biased region" description="Low complexity" evidence="5">
    <location>
        <begin position="342"/>
        <end position="361"/>
    </location>
</feature>
<dbReference type="GO" id="GO:0003723">
    <property type="term" value="F:RNA binding"/>
    <property type="evidence" value="ECO:0007669"/>
    <property type="project" value="TreeGrafter"/>
</dbReference>
<evidence type="ECO:0000313" key="8">
    <source>
        <dbReference type="Proteomes" id="UP000230233"/>
    </source>
</evidence>
<proteinExistence type="predicted"/>
<feature type="domain" description="MI" evidence="6">
    <location>
        <begin position="112"/>
        <end position="228"/>
    </location>
</feature>
<organism evidence="7 8">
    <name type="scientific">Caenorhabditis nigoni</name>
    <dbReference type="NCBI Taxonomy" id="1611254"/>
    <lineage>
        <taxon>Eukaryota</taxon>
        <taxon>Metazoa</taxon>
        <taxon>Ecdysozoa</taxon>
        <taxon>Nematoda</taxon>
        <taxon>Chromadorea</taxon>
        <taxon>Rhabditida</taxon>
        <taxon>Rhabditina</taxon>
        <taxon>Rhabditomorpha</taxon>
        <taxon>Rhabditoidea</taxon>
        <taxon>Rhabditidae</taxon>
        <taxon>Peloderinae</taxon>
        <taxon>Caenorhabditis</taxon>
    </lineage>
</organism>
<sequence length="533" mass="62355">MASSAGRYCGYRAYPAVVEDLDLIEEEDQIIHTLNLEDAVDPENGLNVFKLDPEFEKNENNYEEIRKEIIGDADISSDEEEEAEDDDEESEAEEAPKKTTEIIDNTDQNLTAFRREVYLTLQSSLDYQEAAHKLLKMKIPDNLQNELCAMLVDCCAQQRTYERFYGMLIERFCRLRLEYQQCFEKLCQDTYATVHRIDITKLRNLARLVAHLLSTDAIEWKILADVKLTEEDTTSAGRIYIKFIFMELVEAMGMVKLHTRVTDPTLAHCFVGMFPRTDPQDARFAINFFTMIGLGGLTLELREWLNKGLKKKKGIMDELKAAQSSSDSSSDSSDSDSDSSDSSDSSGSSDSSDSSSSSSSDSSEEPPKKKKKSGTVLKKKETDTNDHKEARGDSRAERRKDEEKVKRRSDEGRRDRSAENREPRRGRDRRDSGDDRHDRARRDRSKEKEDRGDKRRQRQDSVEDDRRERKDRDRRDRSEDRDNRRDRKERSRSRDRRDRRDRSRSRERTEKRRHDDDRRREEKVASDDRRRRH</sequence>
<feature type="region of interest" description="Disordered" evidence="5">
    <location>
        <begin position="67"/>
        <end position="100"/>
    </location>
</feature>
<reference evidence="8" key="1">
    <citation type="submission" date="2017-10" db="EMBL/GenBank/DDBJ databases">
        <title>Rapid genome shrinkage in a self-fertile nematode reveals novel sperm competition proteins.</title>
        <authorList>
            <person name="Yin D."/>
            <person name="Schwarz E.M."/>
            <person name="Thomas C.G."/>
            <person name="Felde R.L."/>
            <person name="Korf I.F."/>
            <person name="Cutter A.D."/>
            <person name="Schartner C.M."/>
            <person name="Ralston E.J."/>
            <person name="Meyer B.J."/>
            <person name="Haag E.S."/>
        </authorList>
    </citation>
    <scope>NUCLEOTIDE SEQUENCE [LARGE SCALE GENOMIC DNA]</scope>
    <source>
        <strain evidence="8">JU1422</strain>
    </source>
</reference>
<evidence type="ECO:0000256" key="4">
    <source>
        <dbReference type="ARBA" id="ARBA00023242"/>
    </source>
</evidence>
<feature type="compositionally biased region" description="Acidic residues" evidence="5">
    <location>
        <begin position="75"/>
        <end position="93"/>
    </location>
</feature>
<dbReference type="Gene3D" id="1.25.40.180">
    <property type="match status" value="1"/>
</dbReference>
<keyword evidence="4" id="KW-0539">Nucleus</keyword>
<evidence type="ECO:0000256" key="5">
    <source>
        <dbReference type="SAM" id="MobiDB-lite"/>
    </source>
</evidence>
<dbReference type="PANTHER" id="PTHR18034:SF3">
    <property type="entry name" value="PRE-MRNA-SPLICING FACTOR CWC22 HOMOLOG"/>
    <property type="match status" value="1"/>
</dbReference>
<dbReference type="GO" id="GO:0000398">
    <property type="term" value="P:mRNA splicing, via spliceosome"/>
    <property type="evidence" value="ECO:0007669"/>
    <property type="project" value="TreeGrafter"/>
</dbReference>
<dbReference type="AlphaFoldDB" id="A0A2G5V2D2"/>
<dbReference type="EMBL" id="PDUG01000002">
    <property type="protein sequence ID" value="PIC45933.1"/>
    <property type="molecule type" value="Genomic_DNA"/>
</dbReference>
<dbReference type="GO" id="GO:0071013">
    <property type="term" value="C:catalytic step 2 spliceosome"/>
    <property type="evidence" value="ECO:0007669"/>
    <property type="project" value="TreeGrafter"/>
</dbReference>
<feature type="compositionally biased region" description="Basic and acidic residues" evidence="5">
    <location>
        <begin position="495"/>
        <end position="533"/>
    </location>
</feature>
<gene>
    <name evidence="7" type="primary">Cni-let-858</name>
    <name evidence="7" type="synonym">Cnig_chr_II.g5790</name>
    <name evidence="7" type="ORF">B9Z55_005790</name>
</gene>
<protein>
    <recommendedName>
        <fullName evidence="6">MI domain-containing protein</fullName>
    </recommendedName>
</protein>
<comment type="caution">
    <text evidence="7">The sequence shown here is derived from an EMBL/GenBank/DDBJ whole genome shotgun (WGS) entry which is preliminary data.</text>
</comment>
<keyword evidence="2" id="KW-0507">mRNA processing</keyword>
<evidence type="ECO:0000256" key="1">
    <source>
        <dbReference type="ARBA" id="ARBA00004123"/>
    </source>
</evidence>
<name>A0A2G5V2D2_9PELO</name>